<keyword evidence="5" id="KW-1133">Transmembrane helix</keyword>
<evidence type="ECO:0000313" key="14">
    <source>
        <dbReference type="EMBL" id="TDR79771.1"/>
    </source>
</evidence>
<dbReference type="SUPFAM" id="SSF109998">
    <property type="entry name" value="Triger factor/SurA peptide-binding domain-like"/>
    <property type="match status" value="1"/>
</dbReference>
<dbReference type="SUPFAM" id="SSF54534">
    <property type="entry name" value="FKBP-like"/>
    <property type="match status" value="1"/>
</dbReference>
<keyword evidence="2" id="KW-1003">Cell membrane</keyword>
<keyword evidence="15" id="KW-1185">Reference proteome</keyword>
<keyword evidence="4" id="KW-0812">Transmembrane</keyword>
<evidence type="ECO:0000256" key="6">
    <source>
        <dbReference type="ARBA" id="ARBA00023136"/>
    </source>
</evidence>
<dbReference type="Pfam" id="PF13624">
    <property type="entry name" value="SurA_N_3"/>
    <property type="match status" value="1"/>
</dbReference>
<dbReference type="RefSeq" id="WP_133680799.1">
    <property type="nucleotide sequence ID" value="NZ_SNZP01000007.1"/>
</dbReference>
<evidence type="ECO:0000256" key="9">
    <source>
        <dbReference type="ARBA" id="ARBA00038408"/>
    </source>
</evidence>
<dbReference type="AlphaFoldDB" id="A0A4R7B5A0"/>
<keyword evidence="12" id="KW-0697">Rotamase</keyword>
<evidence type="ECO:0000256" key="5">
    <source>
        <dbReference type="ARBA" id="ARBA00022989"/>
    </source>
</evidence>
<dbReference type="GO" id="GO:0005886">
    <property type="term" value="C:plasma membrane"/>
    <property type="evidence" value="ECO:0007669"/>
    <property type="project" value="UniProtKB-SubCell"/>
</dbReference>
<dbReference type="InterPro" id="IPR052029">
    <property type="entry name" value="PpiD_chaperone"/>
</dbReference>
<comment type="subcellular location">
    <subcellularLocation>
        <location evidence="1">Cell inner membrane</location>
        <topology evidence="1">Single-pass type II membrane protein</topology>
        <orientation evidence="1">Periplasmic side</orientation>
    </subcellularLocation>
</comment>
<dbReference type="OrthoDB" id="9812372at2"/>
<evidence type="ECO:0000256" key="8">
    <source>
        <dbReference type="ARBA" id="ARBA00023235"/>
    </source>
</evidence>
<reference evidence="14 15" key="1">
    <citation type="submission" date="2019-03" db="EMBL/GenBank/DDBJ databases">
        <title>Genomic Encyclopedia of Type Strains, Phase III (KMG-III): the genomes of soil and plant-associated and newly described type strains.</title>
        <authorList>
            <person name="Whitman W."/>
        </authorList>
    </citation>
    <scope>NUCLEOTIDE SEQUENCE [LARGE SCALE GENOMIC DNA]</scope>
    <source>
        <strain evidence="14 15">CECT 8976</strain>
    </source>
</reference>
<dbReference type="PANTHER" id="PTHR47529">
    <property type="entry name" value="PEPTIDYL-PROLYL CIS-TRANS ISOMERASE D"/>
    <property type="match status" value="1"/>
</dbReference>
<keyword evidence="7" id="KW-0143">Chaperone</keyword>
<dbReference type="InterPro" id="IPR027304">
    <property type="entry name" value="Trigger_fact/SurA_dom_sf"/>
</dbReference>
<feature type="domain" description="PpiC" evidence="13">
    <location>
        <begin position="246"/>
        <end position="349"/>
    </location>
</feature>
<dbReference type="Gene3D" id="1.10.4030.10">
    <property type="entry name" value="Porin chaperone SurA, peptide-binding domain"/>
    <property type="match status" value="1"/>
</dbReference>
<evidence type="ECO:0000256" key="12">
    <source>
        <dbReference type="PROSITE-ProRule" id="PRU00278"/>
    </source>
</evidence>
<evidence type="ECO:0000256" key="10">
    <source>
        <dbReference type="ARBA" id="ARBA00040743"/>
    </source>
</evidence>
<protein>
    <recommendedName>
        <fullName evidence="10">Periplasmic chaperone PpiD</fullName>
    </recommendedName>
    <alternativeName>
        <fullName evidence="11">Periplasmic folding chaperone</fullName>
    </alternativeName>
</protein>
<dbReference type="InterPro" id="IPR023058">
    <property type="entry name" value="PPIase_PpiC_CS"/>
</dbReference>
<evidence type="ECO:0000256" key="2">
    <source>
        <dbReference type="ARBA" id="ARBA00022475"/>
    </source>
</evidence>
<dbReference type="GO" id="GO:0003755">
    <property type="term" value="F:peptidyl-prolyl cis-trans isomerase activity"/>
    <property type="evidence" value="ECO:0007669"/>
    <property type="project" value="UniProtKB-KW"/>
</dbReference>
<comment type="similarity">
    <text evidence="9">Belongs to the PpiD chaperone family.</text>
</comment>
<proteinExistence type="inferred from homology"/>
<keyword evidence="3" id="KW-0997">Cell inner membrane</keyword>
<dbReference type="InterPro" id="IPR046357">
    <property type="entry name" value="PPIase_dom_sf"/>
</dbReference>
<evidence type="ECO:0000259" key="13">
    <source>
        <dbReference type="PROSITE" id="PS50198"/>
    </source>
</evidence>
<name>A0A4R7B5A0_9NEIS</name>
<dbReference type="Pfam" id="PF00639">
    <property type="entry name" value="Rotamase"/>
    <property type="match status" value="1"/>
</dbReference>
<evidence type="ECO:0000256" key="4">
    <source>
        <dbReference type="ARBA" id="ARBA00022692"/>
    </source>
</evidence>
<dbReference type="PANTHER" id="PTHR47529:SF1">
    <property type="entry name" value="PERIPLASMIC CHAPERONE PPID"/>
    <property type="match status" value="1"/>
</dbReference>
<accession>A0A4R7B5A0</accession>
<dbReference type="PROSITE" id="PS50198">
    <property type="entry name" value="PPIC_PPIASE_2"/>
    <property type="match status" value="1"/>
</dbReference>
<evidence type="ECO:0000256" key="3">
    <source>
        <dbReference type="ARBA" id="ARBA00022519"/>
    </source>
</evidence>
<gene>
    <name evidence="14" type="ORF">DFP86_107137</name>
</gene>
<evidence type="ECO:0000256" key="11">
    <source>
        <dbReference type="ARBA" id="ARBA00042775"/>
    </source>
</evidence>
<evidence type="ECO:0000256" key="7">
    <source>
        <dbReference type="ARBA" id="ARBA00023186"/>
    </source>
</evidence>
<sequence length="613" mass="66703">MFKFVENNKVVIQVILGLVALTFVGFGVSSYSSVAEDPYLVKVGKINIALRDIDRELDGQPVDAAAKQRALEGLIQRNLILNETESNGLHVAPMQLQQAIASIPAFQDNGQFSLDKYKAFLDKRQMTGPQFEERIGRDLLVQSQMGPFAAGQISSRALVDRLGQMLGESRVVSAMVLTPPAFASQVKLDDATIAAYYKANADKFKAPEAVKLSYVVLSQAQLAQNLSVGDDELRKFYQQHLADFGQEQRRASHILLTVPQGAAPAEVARIKTEAAAILKQVRANPSSFDQVARTRSQDPGSATKGGDLGFFARGTMVKAFDDVVFQMKPGQISEVVRSEFGFHIIRLDEVKQPGFDAVKDQVAQQVRLQKAGALYRSQSDTLTEVAYQQGDSLKGVQDALKLVPQQSGWVARTATGNDPILSNPKVLAAAFSNDVLVKKHNSEPIDLGNNATAVIRVTDHQPAHQLKLDEVRDAIKMQLIATDGAKLATAKGQALLADLKAGKPAAGQWTQPRELSRQQNLGLPLADLQAIFALGTAKLPTYAGLKRATGEYVIYRVESIKPAPALTPEQHAQLSGIVDNMNANAQITGYLQWLRTKYPVLGGKQKLNQTSDE</sequence>
<keyword evidence="8 12" id="KW-0413">Isomerase</keyword>
<dbReference type="EMBL" id="SNZP01000007">
    <property type="protein sequence ID" value="TDR79771.1"/>
    <property type="molecule type" value="Genomic_DNA"/>
</dbReference>
<dbReference type="Gene3D" id="3.10.50.40">
    <property type="match status" value="1"/>
</dbReference>
<comment type="caution">
    <text evidence="14">The sequence shown here is derived from an EMBL/GenBank/DDBJ whole genome shotgun (WGS) entry which is preliminary data.</text>
</comment>
<dbReference type="InterPro" id="IPR000297">
    <property type="entry name" value="PPIase_PpiC"/>
</dbReference>
<evidence type="ECO:0000313" key="15">
    <source>
        <dbReference type="Proteomes" id="UP000295611"/>
    </source>
</evidence>
<dbReference type="Proteomes" id="UP000295611">
    <property type="component" value="Unassembled WGS sequence"/>
</dbReference>
<dbReference type="PROSITE" id="PS01096">
    <property type="entry name" value="PPIC_PPIASE_1"/>
    <property type="match status" value="1"/>
</dbReference>
<organism evidence="14 15">
    <name type="scientific">Paludibacterium purpuratum</name>
    <dbReference type="NCBI Taxonomy" id="1144873"/>
    <lineage>
        <taxon>Bacteria</taxon>
        <taxon>Pseudomonadati</taxon>
        <taxon>Pseudomonadota</taxon>
        <taxon>Betaproteobacteria</taxon>
        <taxon>Neisseriales</taxon>
        <taxon>Chromobacteriaceae</taxon>
        <taxon>Paludibacterium</taxon>
    </lineage>
</organism>
<keyword evidence="6" id="KW-0472">Membrane</keyword>
<evidence type="ECO:0000256" key="1">
    <source>
        <dbReference type="ARBA" id="ARBA00004382"/>
    </source>
</evidence>